<dbReference type="Proteomes" id="UP001152879">
    <property type="component" value="Unassembled WGS sequence"/>
</dbReference>
<proteinExistence type="predicted"/>
<protein>
    <submittedName>
        <fullName evidence="2">DUF975 family protein</fullName>
    </submittedName>
</protein>
<feature type="transmembrane region" description="Helical" evidence="1">
    <location>
        <begin position="121"/>
        <end position="146"/>
    </location>
</feature>
<keyword evidence="1" id="KW-0472">Membrane</keyword>
<gene>
    <name evidence="2" type="ORF">NOL15_10370</name>
</gene>
<evidence type="ECO:0000313" key="3">
    <source>
        <dbReference type="Proteomes" id="UP001152879"/>
    </source>
</evidence>
<name>A0A9X4MPE9_STRSU</name>
<evidence type="ECO:0000313" key="2">
    <source>
        <dbReference type="EMBL" id="MDG4513210.1"/>
    </source>
</evidence>
<accession>A0A9X4MPE9</accession>
<evidence type="ECO:0000256" key="1">
    <source>
        <dbReference type="SAM" id="Phobius"/>
    </source>
</evidence>
<sequence length="236" mass="27013">MNNSQLKLNAKKLLKQHLSFFLILFIPYFIYFYLQYVLDFLALDLEVIYKGLLLTNNASSQAESLLITNNNFSSSSLSMTTTLVFSIITSGLLFVVLDAIRDREDYTQPIKKWGTIFSNGSYFIGAIVILILQTIWTVLWTVLLIVPGIVKSLAYSQAILIYRDALDSGESIGYIEAISRSRELMDGHKWQYFKLLISFIGWWILVVLTAGLLVIWVGPYYQMAKVNFYNNLVNNN</sequence>
<dbReference type="PANTHER" id="PTHR40076">
    <property type="entry name" value="MEMBRANE PROTEIN-RELATED"/>
    <property type="match status" value="1"/>
</dbReference>
<keyword evidence="1" id="KW-0812">Transmembrane</keyword>
<feature type="transmembrane region" description="Helical" evidence="1">
    <location>
        <begin position="79"/>
        <end position="100"/>
    </location>
</feature>
<dbReference type="InterPro" id="IPR010380">
    <property type="entry name" value="DUF975"/>
</dbReference>
<organism evidence="2 3">
    <name type="scientific">Streptococcus suis</name>
    <dbReference type="NCBI Taxonomy" id="1307"/>
    <lineage>
        <taxon>Bacteria</taxon>
        <taxon>Bacillati</taxon>
        <taxon>Bacillota</taxon>
        <taxon>Bacilli</taxon>
        <taxon>Lactobacillales</taxon>
        <taxon>Streptococcaceae</taxon>
        <taxon>Streptococcus</taxon>
    </lineage>
</organism>
<keyword evidence="1" id="KW-1133">Transmembrane helix</keyword>
<comment type="caution">
    <text evidence="2">The sequence shown here is derived from an EMBL/GenBank/DDBJ whole genome shotgun (WGS) entry which is preliminary data.</text>
</comment>
<dbReference type="Pfam" id="PF06161">
    <property type="entry name" value="DUF975"/>
    <property type="match status" value="1"/>
</dbReference>
<dbReference type="EMBL" id="JANFML010000058">
    <property type="protein sequence ID" value="MDG4513210.1"/>
    <property type="molecule type" value="Genomic_DNA"/>
</dbReference>
<dbReference type="PANTHER" id="PTHR40076:SF1">
    <property type="entry name" value="MEMBRANE PROTEIN"/>
    <property type="match status" value="1"/>
</dbReference>
<feature type="transmembrane region" description="Helical" evidence="1">
    <location>
        <begin position="20"/>
        <end position="38"/>
    </location>
</feature>
<reference evidence="2" key="1">
    <citation type="submission" date="2022-07" db="EMBL/GenBank/DDBJ databases">
        <title>Whole Genome Sequencing of Streptococcus suis.</title>
        <authorList>
            <person name="Dai X."/>
            <person name="Huang J."/>
            <person name="Wang L."/>
        </authorList>
    </citation>
    <scope>NUCLEOTIDE SEQUENCE</scope>
    <source>
        <strain evidence="2">SFB2</strain>
    </source>
</reference>
<feature type="transmembrane region" description="Helical" evidence="1">
    <location>
        <begin position="195"/>
        <end position="217"/>
    </location>
</feature>
<dbReference type="AlphaFoldDB" id="A0A9X4MPE9"/>